<dbReference type="InterPro" id="IPR036249">
    <property type="entry name" value="Thioredoxin-like_sf"/>
</dbReference>
<dbReference type="EMBL" id="CP043329">
    <property type="protein sequence ID" value="QEK50934.1"/>
    <property type="molecule type" value="Genomic_DNA"/>
</dbReference>
<reference evidence="1 2" key="1">
    <citation type="submission" date="2019-08" db="EMBL/GenBank/DDBJ databases">
        <title>Pedobacter sp. nov., isolated from Han river, South Korea.</title>
        <authorList>
            <person name="Lee D.-H."/>
            <person name="Kim Y.-S."/>
            <person name="Hwang E.-M."/>
            <person name="Le Tran T.C."/>
            <person name="Cha C.-J."/>
        </authorList>
    </citation>
    <scope>NUCLEOTIDE SEQUENCE [LARGE SCALE GENOMIC DNA]</scope>
    <source>
        <strain evidence="1 2">CJ43</strain>
    </source>
</reference>
<gene>
    <name evidence="1" type="ORF">FYC62_04040</name>
</gene>
<organism evidence="1 2">
    <name type="scientific">Pedobacter aquae</name>
    <dbReference type="NCBI Taxonomy" id="2605747"/>
    <lineage>
        <taxon>Bacteria</taxon>
        <taxon>Pseudomonadati</taxon>
        <taxon>Bacteroidota</taxon>
        <taxon>Sphingobacteriia</taxon>
        <taxon>Sphingobacteriales</taxon>
        <taxon>Sphingobacteriaceae</taxon>
        <taxon>Pedobacter</taxon>
    </lineage>
</organism>
<dbReference type="SUPFAM" id="SSF52833">
    <property type="entry name" value="Thioredoxin-like"/>
    <property type="match status" value="1"/>
</dbReference>
<name>A0A5C0VIU1_9SPHI</name>
<accession>A0A5C0VIU1</accession>
<evidence type="ECO:0000313" key="2">
    <source>
        <dbReference type="Proteomes" id="UP000323653"/>
    </source>
</evidence>
<dbReference type="RefSeq" id="WP_149074018.1">
    <property type="nucleotide sequence ID" value="NZ_CP043329.1"/>
</dbReference>
<dbReference type="AlphaFoldDB" id="A0A5C0VIU1"/>
<proteinExistence type="predicted"/>
<dbReference type="Proteomes" id="UP000323653">
    <property type="component" value="Chromosome"/>
</dbReference>
<sequence>MNDKHRIGYLWPFFRRYNLIKLLVLLLVVVSYSKKAKAQQALAKASTLPQQEITLLSNPASSISFPEKKKPCLLVFWNASCKTTQKQMQLLDSLQEQFSGQLHILTVTAEEGEIAKQWLQKSQIKLNLPIAAAHNNLKQYFPHQLHPHVVWLNQEGQFQATSALDYVTAAHLKTFITGKMPLIPQKEDRIDFKPGKSTLLREKLKSYSMVAPYLPGVEPAFKVWKDSNTVYTQVINFSSYTLYLMAINKFLGYPANQIIWEVADRNHYQFPKEKINQDSWKRAHSYCYESAMPLHLPASARLDKMRQDLNTALNVDVRLEQRKTKVWRLHALGAIQASAGGKAYNNFEQDTALKQMRNAGLEALLYELNQREENLPFIDETAFSGKLDLDLYLPKGFIDSQALIIALRKYHIGMEQVEREIPFLVFTESNYLTNHLNP</sequence>
<dbReference type="Gene3D" id="3.40.30.10">
    <property type="entry name" value="Glutaredoxin"/>
    <property type="match status" value="1"/>
</dbReference>
<keyword evidence="2" id="KW-1185">Reference proteome</keyword>
<dbReference type="KEGG" id="pej:FYC62_04040"/>
<protein>
    <submittedName>
        <fullName evidence="1">Redoxin domain-containing protein</fullName>
    </submittedName>
</protein>
<evidence type="ECO:0000313" key="1">
    <source>
        <dbReference type="EMBL" id="QEK50934.1"/>
    </source>
</evidence>